<dbReference type="Proteomes" id="UP001620460">
    <property type="component" value="Unassembled WGS sequence"/>
</dbReference>
<dbReference type="RefSeq" id="WP_404635531.1">
    <property type="nucleotide sequence ID" value="NZ_JADIKM010000006.1"/>
</dbReference>
<dbReference type="SUPFAM" id="SSF54637">
    <property type="entry name" value="Thioesterase/thiol ester dehydrase-isomerase"/>
    <property type="match status" value="1"/>
</dbReference>
<evidence type="ECO:0000313" key="2">
    <source>
        <dbReference type="EMBL" id="MFK2905786.1"/>
    </source>
</evidence>
<protein>
    <submittedName>
        <fullName evidence="2">YiiD C-terminal domain-containing protein</fullName>
    </submittedName>
</protein>
<dbReference type="Pfam" id="PF09500">
    <property type="entry name" value="YiiD_C"/>
    <property type="match status" value="1"/>
</dbReference>
<gene>
    <name evidence="2" type="ORF">ISP17_17640</name>
</gene>
<name>A0ABW8K020_9GAMM</name>
<dbReference type="Gene3D" id="3.10.129.10">
    <property type="entry name" value="Hotdog Thioesterase"/>
    <property type="match status" value="1"/>
</dbReference>
<reference evidence="2 3" key="1">
    <citation type="submission" date="2020-10" db="EMBL/GenBank/DDBJ databases">
        <title>Phylogeny of dyella-like bacteria.</title>
        <authorList>
            <person name="Fu J."/>
        </authorList>
    </citation>
    <scope>NUCLEOTIDE SEQUENCE [LARGE SCALE GENOMIC DNA]</scope>
    <source>
        <strain evidence="2 3">Gsoil3046</strain>
    </source>
</reference>
<evidence type="ECO:0000313" key="3">
    <source>
        <dbReference type="Proteomes" id="UP001620460"/>
    </source>
</evidence>
<dbReference type="CDD" id="cd03440">
    <property type="entry name" value="hot_dog"/>
    <property type="match status" value="1"/>
</dbReference>
<proteinExistence type="predicted"/>
<keyword evidence="3" id="KW-1185">Reference proteome</keyword>
<dbReference type="InterPro" id="IPR012660">
    <property type="entry name" value="YiiD_C"/>
</dbReference>
<dbReference type="InterPro" id="IPR029069">
    <property type="entry name" value="HotDog_dom_sf"/>
</dbReference>
<accession>A0ABW8K020</accession>
<dbReference type="NCBIfam" id="TIGR02447">
    <property type="entry name" value="yiiD_Cterm"/>
    <property type="match status" value="1"/>
</dbReference>
<comment type="caution">
    <text evidence="2">The sequence shown here is derived from an EMBL/GenBank/DDBJ whole genome shotgun (WGS) entry which is preliminary data.</text>
</comment>
<dbReference type="EMBL" id="JADIKM010000006">
    <property type="protein sequence ID" value="MFK2905786.1"/>
    <property type="molecule type" value="Genomic_DNA"/>
</dbReference>
<sequence length="169" mass="18027">MPAASSQPSHRADDVAELALAEALVQFIRDEIPLARAMDLSLAAASPDHLSLAVPLAPNVNDKGCAFGGSLVSLMTLAGWALVELALRRRGEDCDVFVGESTVRYLAPVWSDFRADAQLAPGADWTTFFDTLDARGRARIEVVCEVPGEPGKPAATLSARFVAKRRASH</sequence>
<organism evidence="2 3">
    <name type="scientific">Dyella ginsengisoli</name>
    <dbReference type="NCBI Taxonomy" id="363848"/>
    <lineage>
        <taxon>Bacteria</taxon>
        <taxon>Pseudomonadati</taxon>
        <taxon>Pseudomonadota</taxon>
        <taxon>Gammaproteobacteria</taxon>
        <taxon>Lysobacterales</taxon>
        <taxon>Rhodanobacteraceae</taxon>
        <taxon>Dyella</taxon>
    </lineage>
</organism>
<evidence type="ECO:0000259" key="1">
    <source>
        <dbReference type="Pfam" id="PF09500"/>
    </source>
</evidence>
<feature type="domain" description="Thioesterase putative" evidence="1">
    <location>
        <begin position="23"/>
        <end position="164"/>
    </location>
</feature>